<reference evidence="7" key="1">
    <citation type="journal article" date="2019" name="Int. J. Syst. Evol. Microbiol.">
        <title>The Global Catalogue of Microorganisms (GCM) 10K type strain sequencing project: providing services to taxonomists for standard genome sequencing and annotation.</title>
        <authorList>
            <consortium name="The Broad Institute Genomics Platform"/>
            <consortium name="The Broad Institute Genome Sequencing Center for Infectious Disease"/>
            <person name="Wu L."/>
            <person name="Ma J."/>
        </authorList>
    </citation>
    <scope>NUCLEOTIDE SEQUENCE [LARGE SCALE GENOMIC DNA]</scope>
    <source>
        <strain evidence="7">CGMCC 1.12471</strain>
    </source>
</reference>
<keyword evidence="2 6" id="KW-0378">Hydrolase</keyword>
<dbReference type="EC" id="3.4.21.-" evidence="6"/>
<evidence type="ECO:0000256" key="2">
    <source>
        <dbReference type="ARBA" id="ARBA00022801"/>
    </source>
</evidence>
<keyword evidence="4" id="KW-1133">Transmembrane helix</keyword>
<dbReference type="RefSeq" id="WP_377934663.1">
    <property type="nucleotide sequence ID" value="NZ_JBHUEA010000015.1"/>
</dbReference>
<sequence>MDERDQGSDIELHETAPGSEAPPIAFAPRRRRHRGMCIAGFSIAGALLLTAGAAGGAWGALRIEHAGESSPAAIAGPSSGGGAASPGEGWGTSGQVPGGFGRGFGRFQGGESGNGTSGGLGSGSGTSTQTSATAATAAQEVGVVTVDTVLGYERGKAAGTGIVLTVDGEILTNNHVVAGSTSIQVTVESTGRTYIATVVGTDPTDDVAVLQLKGASGLRTATLASTAATTGQAVTAVGNAGGTGELTAASGTVTALGRTITTQAEGAAASETLHGLIEHDADVVAGDSGGPLVNSAGAVVGIDTAASSGTREPDSYAIPIATAVSIASRIESGRAGSGITIGYPAFLGVSIDTRSSSDGALVARALDGTPAAAAGITAGDTVTAVDGHAVLSGADLTTVLHGYRPGDRVTVSWTDDRGTLQRAAVTLVEGPAN</sequence>
<dbReference type="Pfam" id="PF13180">
    <property type="entry name" value="PDZ_2"/>
    <property type="match status" value="1"/>
</dbReference>
<evidence type="ECO:0000313" key="6">
    <source>
        <dbReference type="EMBL" id="MFD1721961.1"/>
    </source>
</evidence>
<feature type="region of interest" description="Disordered" evidence="3">
    <location>
        <begin position="71"/>
        <end position="137"/>
    </location>
</feature>
<evidence type="ECO:0000256" key="4">
    <source>
        <dbReference type="SAM" id="Phobius"/>
    </source>
</evidence>
<comment type="caution">
    <text evidence="6">The sequence shown here is derived from an EMBL/GenBank/DDBJ whole genome shotgun (WGS) entry which is preliminary data.</text>
</comment>
<evidence type="ECO:0000259" key="5">
    <source>
        <dbReference type="PROSITE" id="PS50106"/>
    </source>
</evidence>
<dbReference type="SUPFAM" id="SSF50156">
    <property type="entry name" value="PDZ domain-like"/>
    <property type="match status" value="1"/>
</dbReference>
<feature type="domain" description="PDZ" evidence="5">
    <location>
        <begin position="329"/>
        <end position="393"/>
    </location>
</feature>
<evidence type="ECO:0000256" key="3">
    <source>
        <dbReference type="SAM" id="MobiDB-lite"/>
    </source>
</evidence>
<organism evidence="6 7">
    <name type="scientific">Amnibacterium endophyticum</name>
    <dbReference type="NCBI Taxonomy" id="2109337"/>
    <lineage>
        <taxon>Bacteria</taxon>
        <taxon>Bacillati</taxon>
        <taxon>Actinomycetota</taxon>
        <taxon>Actinomycetes</taxon>
        <taxon>Micrococcales</taxon>
        <taxon>Microbacteriaceae</taxon>
        <taxon>Amnibacterium</taxon>
    </lineage>
</organism>
<dbReference type="PANTHER" id="PTHR43343">
    <property type="entry name" value="PEPTIDASE S12"/>
    <property type="match status" value="1"/>
</dbReference>
<gene>
    <name evidence="6" type="ORF">ACFSBI_10395</name>
</gene>
<dbReference type="SMART" id="SM00228">
    <property type="entry name" value="PDZ"/>
    <property type="match status" value="1"/>
</dbReference>
<dbReference type="PRINTS" id="PR00834">
    <property type="entry name" value="PROTEASES2C"/>
</dbReference>
<feature type="transmembrane region" description="Helical" evidence="4">
    <location>
        <begin position="38"/>
        <end position="61"/>
    </location>
</feature>
<dbReference type="Gene3D" id="2.30.42.10">
    <property type="match status" value="1"/>
</dbReference>
<feature type="compositionally biased region" description="Basic and acidic residues" evidence="3">
    <location>
        <begin position="1"/>
        <end position="14"/>
    </location>
</feature>
<dbReference type="InterPro" id="IPR051201">
    <property type="entry name" value="Chloro_Bact_Ser_Proteases"/>
</dbReference>
<feature type="compositionally biased region" description="Gly residues" evidence="3">
    <location>
        <begin position="78"/>
        <end position="124"/>
    </location>
</feature>
<keyword evidence="7" id="KW-1185">Reference proteome</keyword>
<evidence type="ECO:0000313" key="7">
    <source>
        <dbReference type="Proteomes" id="UP001597347"/>
    </source>
</evidence>
<protein>
    <submittedName>
        <fullName evidence="6">S1C family serine protease</fullName>
        <ecNumber evidence="6">3.4.21.-</ecNumber>
    </submittedName>
</protein>
<dbReference type="Gene3D" id="2.40.10.120">
    <property type="match status" value="1"/>
</dbReference>
<dbReference type="InterPro" id="IPR009003">
    <property type="entry name" value="Peptidase_S1_PA"/>
</dbReference>
<dbReference type="Proteomes" id="UP001597347">
    <property type="component" value="Unassembled WGS sequence"/>
</dbReference>
<feature type="compositionally biased region" description="Low complexity" evidence="3">
    <location>
        <begin position="125"/>
        <end position="137"/>
    </location>
</feature>
<feature type="region of interest" description="Disordered" evidence="3">
    <location>
        <begin position="1"/>
        <end position="25"/>
    </location>
</feature>
<dbReference type="SUPFAM" id="SSF50494">
    <property type="entry name" value="Trypsin-like serine proteases"/>
    <property type="match status" value="1"/>
</dbReference>
<keyword evidence="4" id="KW-0472">Membrane</keyword>
<dbReference type="InterPro" id="IPR001478">
    <property type="entry name" value="PDZ"/>
</dbReference>
<dbReference type="PROSITE" id="PS50106">
    <property type="entry name" value="PDZ"/>
    <property type="match status" value="1"/>
</dbReference>
<dbReference type="InterPro" id="IPR036034">
    <property type="entry name" value="PDZ_sf"/>
</dbReference>
<dbReference type="GO" id="GO:0008233">
    <property type="term" value="F:peptidase activity"/>
    <property type="evidence" value="ECO:0007669"/>
    <property type="project" value="UniProtKB-KW"/>
</dbReference>
<dbReference type="EMBL" id="JBHUEA010000015">
    <property type="protein sequence ID" value="MFD1721961.1"/>
    <property type="molecule type" value="Genomic_DNA"/>
</dbReference>
<evidence type="ECO:0000256" key="1">
    <source>
        <dbReference type="ARBA" id="ARBA00022670"/>
    </source>
</evidence>
<accession>A0ABW4LIF2</accession>
<dbReference type="Pfam" id="PF13365">
    <property type="entry name" value="Trypsin_2"/>
    <property type="match status" value="1"/>
</dbReference>
<proteinExistence type="predicted"/>
<name>A0ABW4LIF2_9MICO</name>
<keyword evidence="1 6" id="KW-0645">Protease</keyword>
<dbReference type="GO" id="GO:0006508">
    <property type="term" value="P:proteolysis"/>
    <property type="evidence" value="ECO:0007669"/>
    <property type="project" value="UniProtKB-KW"/>
</dbReference>
<dbReference type="InterPro" id="IPR001940">
    <property type="entry name" value="Peptidase_S1C"/>
</dbReference>
<dbReference type="PANTHER" id="PTHR43343:SF3">
    <property type="entry name" value="PROTEASE DO-LIKE 8, CHLOROPLASTIC"/>
    <property type="match status" value="1"/>
</dbReference>
<keyword evidence="4" id="KW-0812">Transmembrane</keyword>